<keyword evidence="1" id="KW-0812">Transmembrane</keyword>
<dbReference type="Gene3D" id="3.60.21.10">
    <property type="match status" value="1"/>
</dbReference>
<dbReference type="InterPro" id="IPR029052">
    <property type="entry name" value="Metallo-depent_PP-like"/>
</dbReference>
<protein>
    <recommendedName>
        <fullName evidence="2">Calcineurin-like phosphoesterase domain-containing protein</fullName>
    </recommendedName>
</protein>
<dbReference type="PANTHER" id="PTHR43143:SF1">
    <property type="entry name" value="SERINE_THREONINE-PROTEIN PHOSPHATASE CPPED1"/>
    <property type="match status" value="1"/>
</dbReference>
<dbReference type="GO" id="GO:0016787">
    <property type="term" value="F:hydrolase activity"/>
    <property type="evidence" value="ECO:0007669"/>
    <property type="project" value="InterPro"/>
</dbReference>
<name>A0A7S2V6N3_9STRA</name>
<proteinExistence type="predicted"/>
<keyword evidence="1" id="KW-0472">Membrane</keyword>
<dbReference type="InterPro" id="IPR004843">
    <property type="entry name" value="Calcineurin-like_PHP"/>
</dbReference>
<keyword evidence="1" id="KW-1133">Transmembrane helix</keyword>
<dbReference type="PANTHER" id="PTHR43143">
    <property type="entry name" value="METALLOPHOSPHOESTERASE, CALCINEURIN SUPERFAMILY"/>
    <property type="match status" value="1"/>
</dbReference>
<reference evidence="3" key="1">
    <citation type="submission" date="2021-01" db="EMBL/GenBank/DDBJ databases">
        <authorList>
            <person name="Corre E."/>
            <person name="Pelletier E."/>
            <person name="Niang G."/>
            <person name="Scheremetjew M."/>
            <person name="Finn R."/>
            <person name="Kale V."/>
            <person name="Holt S."/>
            <person name="Cochrane G."/>
            <person name="Meng A."/>
            <person name="Brown T."/>
            <person name="Cohen L."/>
        </authorList>
    </citation>
    <scope>NUCLEOTIDE SEQUENCE</scope>
    <source>
        <strain evidence="3">CCMP1661</strain>
    </source>
</reference>
<feature type="domain" description="Calcineurin-like phosphoesterase" evidence="2">
    <location>
        <begin position="180"/>
        <end position="457"/>
    </location>
</feature>
<evidence type="ECO:0000256" key="1">
    <source>
        <dbReference type="SAM" id="Phobius"/>
    </source>
</evidence>
<evidence type="ECO:0000259" key="2">
    <source>
        <dbReference type="Pfam" id="PF00149"/>
    </source>
</evidence>
<accession>A0A7S2V6N3</accession>
<sequence>MLTQFEPIPDSGKVFKWKRLFIGASVFIALVFLYQPLRRESFNEAEERRHIEMGRQVDRSMYQQTNGGAPLTAPTCETPPYVLLGAPTTSEITINIFSDLDSVVKVFYAGPMDQHNLETQPMQVQASQAPARATLTNLSPGTTYHYVVAYQNGMGGKYCTQALTSEVRVFTTAKSTADTFRFGVVADIHLNQEGGFMESVVQQTFALMQQEVTNPGGMDFVVDLGDTFMNTKVPYPTKIEPYQRIFRLYSQVCNQAPLFLVNGNHDGEVGWDIQIPNKKHPENPPVEYVLNRKAYFSNPLPNAFYSGNTVVEFEETGYQGNYFAFDWGNALIIGLDPFWYTRTISRITDKHGVNLAEDPWSWTLGEDQYNWLYDTLANTKAKFKFIMMHHVTGGVFGTPKEGGGGGGAKFSRYFEWGGYDRDGQHLFEQKRPTFSHGPIHDFLVKFGVQVVFKGHDHLNNKGDLDGVLYHTLPKPSLDTFGKPPTTAEEQGYPYEDSVLESGYMMVTVSPTVATVTYTSFKGEQMDEYSVYPTA</sequence>
<feature type="transmembrane region" description="Helical" evidence="1">
    <location>
        <begin position="20"/>
        <end position="37"/>
    </location>
</feature>
<dbReference type="SUPFAM" id="SSF56300">
    <property type="entry name" value="Metallo-dependent phosphatases"/>
    <property type="match status" value="1"/>
</dbReference>
<evidence type="ECO:0000313" key="3">
    <source>
        <dbReference type="EMBL" id="CAD9875489.1"/>
    </source>
</evidence>
<organism evidence="3">
    <name type="scientific">Fibrocapsa japonica</name>
    <dbReference type="NCBI Taxonomy" id="94617"/>
    <lineage>
        <taxon>Eukaryota</taxon>
        <taxon>Sar</taxon>
        <taxon>Stramenopiles</taxon>
        <taxon>Ochrophyta</taxon>
        <taxon>Raphidophyceae</taxon>
        <taxon>Chattonellales</taxon>
        <taxon>Chattonellaceae</taxon>
        <taxon>Fibrocapsa</taxon>
    </lineage>
</organism>
<dbReference type="InterPro" id="IPR051918">
    <property type="entry name" value="STPP_CPPED1"/>
</dbReference>
<dbReference type="AlphaFoldDB" id="A0A7S2V6N3"/>
<gene>
    <name evidence="3" type="ORF">FJAP1339_LOCUS12375</name>
</gene>
<dbReference type="Pfam" id="PF00149">
    <property type="entry name" value="Metallophos"/>
    <property type="match status" value="1"/>
</dbReference>
<dbReference type="EMBL" id="HBHR01024043">
    <property type="protein sequence ID" value="CAD9875489.1"/>
    <property type="molecule type" value="Transcribed_RNA"/>
</dbReference>